<proteinExistence type="predicted"/>
<evidence type="ECO:0000313" key="2">
    <source>
        <dbReference type="Proteomes" id="UP000486760"/>
    </source>
</evidence>
<name>A0A7V7G2Q5_9GAMM</name>
<accession>A0A7V7G2Q5</accession>
<organism evidence="1 2">
    <name type="scientific">Billgrantia pellis</name>
    <dbReference type="NCBI Taxonomy" id="2606936"/>
    <lineage>
        <taxon>Bacteria</taxon>
        <taxon>Pseudomonadati</taxon>
        <taxon>Pseudomonadota</taxon>
        <taxon>Gammaproteobacteria</taxon>
        <taxon>Oceanospirillales</taxon>
        <taxon>Halomonadaceae</taxon>
        <taxon>Billgrantia</taxon>
    </lineage>
</organism>
<gene>
    <name evidence="1" type="ORF">F0A17_02235</name>
</gene>
<reference evidence="1 2" key="1">
    <citation type="submission" date="2019-08" db="EMBL/GenBank/DDBJ databases">
        <title>Bioinformatics analysis of the strain L3 and L5.</title>
        <authorList>
            <person name="Li X."/>
        </authorList>
    </citation>
    <scope>NUCLEOTIDE SEQUENCE [LARGE SCALE GENOMIC DNA]</scope>
    <source>
        <strain evidence="1 2">L5</strain>
    </source>
</reference>
<dbReference type="EMBL" id="VTPY01000001">
    <property type="protein sequence ID" value="KAA0014488.1"/>
    <property type="molecule type" value="Genomic_DNA"/>
</dbReference>
<comment type="caution">
    <text evidence="1">The sequence shown here is derived from an EMBL/GenBank/DDBJ whole genome shotgun (WGS) entry which is preliminary data.</text>
</comment>
<keyword evidence="2" id="KW-1185">Reference proteome</keyword>
<dbReference type="AlphaFoldDB" id="A0A7V7G2Q5"/>
<protein>
    <submittedName>
        <fullName evidence="1">Uncharacterized protein</fullName>
    </submittedName>
</protein>
<dbReference type="RefSeq" id="WP_149326698.1">
    <property type="nucleotide sequence ID" value="NZ_VTPY01000001.1"/>
</dbReference>
<evidence type="ECO:0000313" key="1">
    <source>
        <dbReference type="EMBL" id="KAA0014488.1"/>
    </source>
</evidence>
<dbReference type="Proteomes" id="UP000486760">
    <property type="component" value="Unassembled WGS sequence"/>
</dbReference>
<sequence length="122" mass="14318">MYERHSSLSARELIDDLLPKLKATEHFLGNTLNAKVQHSPEPREQLRLRNLKAEFELEVSMIRMNLKHLLRRYSQELASMSEGDEDLLLELDEHEVVAIKGMRQLFQRTHELQTNLGERVDV</sequence>